<proteinExistence type="predicted"/>
<evidence type="ECO:0000256" key="1">
    <source>
        <dbReference type="SAM" id="MobiDB-lite"/>
    </source>
</evidence>
<dbReference type="Gene3D" id="3.90.105.10">
    <property type="entry name" value="Molybdopterin biosynthesis moea protein, domain 2"/>
    <property type="match status" value="1"/>
</dbReference>
<reference evidence="2" key="1">
    <citation type="submission" date="2021-02" db="EMBL/GenBank/DDBJ databases">
        <authorList>
            <person name="Nowell W R."/>
        </authorList>
    </citation>
    <scope>NUCLEOTIDE SEQUENCE</scope>
</reference>
<protein>
    <submittedName>
        <fullName evidence="2">Uncharacterized protein</fullName>
    </submittedName>
</protein>
<name>A0A816VIV0_9BILA</name>
<dbReference type="Proteomes" id="UP000663856">
    <property type="component" value="Unassembled WGS sequence"/>
</dbReference>
<feature type="region of interest" description="Disordered" evidence="1">
    <location>
        <begin position="1"/>
        <end position="20"/>
    </location>
</feature>
<sequence length="69" mass="7491">FIPLSTAGYDDPRKDHSGPAASTVVRDNQILFKVLYSNIGDDFQMGELVLQKNVRLGSTGLRLLATVGL</sequence>
<accession>A0A816VIV0</accession>
<dbReference type="AlphaFoldDB" id="A0A816VIV0"/>
<dbReference type="EMBL" id="CAJNRF010011068">
    <property type="protein sequence ID" value="CAF2128063.1"/>
    <property type="molecule type" value="Genomic_DNA"/>
</dbReference>
<evidence type="ECO:0000313" key="3">
    <source>
        <dbReference type="Proteomes" id="UP000663856"/>
    </source>
</evidence>
<evidence type="ECO:0000313" key="2">
    <source>
        <dbReference type="EMBL" id="CAF2128063.1"/>
    </source>
</evidence>
<organism evidence="2 3">
    <name type="scientific">Rotaria magnacalcarata</name>
    <dbReference type="NCBI Taxonomy" id="392030"/>
    <lineage>
        <taxon>Eukaryota</taxon>
        <taxon>Metazoa</taxon>
        <taxon>Spiralia</taxon>
        <taxon>Gnathifera</taxon>
        <taxon>Rotifera</taxon>
        <taxon>Eurotatoria</taxon>
        <taxon>Bdelloidea</taxon>
        <taxon>Philodinida</taxon>
        <taxon>Philodinidae</taxon>
        <taxon>Rotaria</taxon>
    </lineage>
</organism>
<comment type="caution">
    <text evidence="2">The sequence shown here is derived from an EMBL/GenBank/DDBJ whole genome shotgun (WGS) entry which is preliminary data.</text>
</comment>
<gene>
    <name evidence="2" type="ORF">WKI299_LOCUS25780</name>
</gene>
<feature type="non-terminal residue" evidence="2">
    <location>
        <position position="1"/>
    </location>
</feature>